<gene>
    <name evidence="3" type="ORF">KFE25_002818</name>
</gene>
<sequence>MRGPRRPALVVITDPGPDPDDIKALLIAGVLHRQGCVELHAVVANGGAQAARRAQLARAVLDHIGADAVPLVADKVCEVAIQGGVELDGLSGEWTPDTSVNNLFDLEGAAIVYRFCLARALPLSVVGRNAVPLLPMQLAKSFAQRTNDPLMRYLADAQFLGLQGLWRKLCDGHLPTRCTKQWFFETFCGVDENAFVAARFDHLPANADIARFLHGFVKPYDVIALMSVLPHTRLLFPPHRADARAPAARLLMAPEYMIDASHVLKLLRDSYHEAVLYAHDRLVAAELAEARGAPPSKAARAWGDAGDEPSECARARGTSTGVAPASALPRALHAFARPRAGCNLGVVAASGSSGAFYSGSSLRNGRSLATVTRPPPPPAPPPAAPRADARSASCCDAVSPHRANRCLRHAPPSPSDAARDASAAAGILAASRGSPAVSRESRPSSTGVMLGVSPPRGRPARRSSGRRSARFSDDDVFGCACSAPRRWKSEGFGGPLTMLRMDVRSADGALGGWSPSPSAHTRRTCVSPAACSRRSEGNARAAIVPPNTCADENAYGNGLRLSTRISSASGCTPPPPPRRARRASALSSRGSDAAADATRDGSEASWCDGAASPAPSSSQFGGAHTQPRRAKAELVELFDRAITYASATRLCSSLPLALTGLAIRVGCALTEATSAHESASDTMAAIGGSAAAVRTDMLAMCSLLGALLYAIALQPTRRFRLTVRALATVELGLFALAIGTVVRALCSRAEAERTDEWQYVCGAVLAVLSISLGRLLVGACRQWRASHALLDALCETAALSSSLLALVALAHRAWLRAAHGAPDGHTGASTWARVALLLPLCALIARKRSRAAVRAQIARVCVRSQRLAPAALSLASLAPLIGYGLPDAVSPEKLVADAATIFRPARAGAALLRDVAQVWSREAPSIEGSGSSRRMRSLRATLSARSTVRVSPRDGGSSSAERLSPHPSPSAVRPRGSPHDGGGSASAGGVACRGTRGARGASAAAAPCAKLAAGGLDCGSSATASHRSESTTSRSTTVASARDGRSGGSHAHHAAGGTALARIASNQRWAATSPLASALLLAQRQQAAMRDALPIADFFVLHSAFDANGAKLRALEAWVGALDPLAPPPTVWLDVVSADMSLLSWERLAHSVASLACCRRVLLVAGPSLLDDLLVVALLHAWLALGRSIEHVDVLLAEADADEARTPVLAAFDTFAVMYARTESAVDECQIVHSVEIASVSAYNEAVRSMLPRVRAALDARAAERLAERDGAAPRGGAPPLP</sequence>
<reference evidence="3" key="1">
    <citation type="submission" date="2021-05" db="EMBL/GenBank/DDBJ databases">
        <title>The genome of the haptophyte Pavlova lutheri (Diacronema luteri, Pavlovales) - a model for lipid biosynthesis in eukaryotic algae.</title>
        <authorList>
            <person name="Hulatt C.J."/>
            <person name="Posewitz M.C."/>
        </authorList>
    </citation>
    <scope>NUCLEOTIDE SEQUENCE</scope>
    <source>
        <strain evidence="3">NIVA-4/92</strain>
    </source>
</reference>
<dbReference type="SUPFAM" id="SSF53590">
    <property type="entry name" value="Nucleoside hydrolase"/>
    <property type="match status" value="1"/>
</dbReference>
<dbReference type="OrthoDB" id="2564527at2759"/>
<feature type="transmembrane region" description="Helical" evidence="2">
    <location>
        <begin position="789"/>
        <end position="810"/>
    </location>
</feature>
<feature type="transmembrane region" description="Helical" evidence="2">
    <location>
        <begin position="830"/>
        <end position="846"/>
    </location>
</feature>
<name>A0A8J5XIP4_DIALT</name>
<feature type="region of interest" description="Disordered" evidence="1">
    <location>
        <begin position="296"/>
        <end position="320"/>
    </location>
</feature>
<feature type="compositionally biased region" description="Low complexity" evidence="1">
    <location>
        <begin position="1019"/>
        <end position="1041"/>
    </location>
</feature>
<evidence type="ECO:0000256" key="1">
    <source>
        <dbReference type="SAM" id="MobiDB-lite"/>
    </source>
</evidence>
<feature type="region of interest" description="Disordered" evidence="1">
    <location>
        <begin position="367"/>
        <end position="394"/>
    </location>
</feature>
<evidence type="ECO:0000256" key="2">
    <source>
        <dbReference type="SAM" id="Phobius"/>
    </source>
</evidence>
<keyword evidence="2" id="KW-0472">Membrane</keyword>
<dbReference type="InterPro" id="IPR036452">
    <property type="entry name" value="Ribo_hydro-like"/>
</dbReference>
<dbReference type="GO" id="GO:0016799">
    <property type="term" value="F:hydrolase activity, hydrolyzing N-glycosyl compounds"/>
    <property type="evidence" value="ECO:0007669"/>
    <property type="project" value="InterPro"/>
</dbReference>
<comment type="caution">
    <text evidence="3">The sequence shown here is derived from an EMBL/GenBank/DDBJ whole genome shotgun (WGS) entry which is preliminary data.</text>
</comment>
<dbReference type="EMBL" id="JAGTXO010000010">
    <property type="protein sequence ID" value="KAG8465511.1"/>
    <property type="molecule type" value="Genomic_DNA"/>
</dbReference>
<feature type="transmembrane region" description="Helical" evidence="2">
    <location>
        <begin position="757"/>
        <end position="777"/>
    </location>
</feature>
<feature type="transmembrane region" description="Helical" evidence="2">
    <location>
        <begin position="725"/>
        <end position="745"/>
    </location>
</feature>
<keyword evidence="2" id="KW-1133">Transmembrane helix</keyword>
<feature type="compositionally biased region" description="Basic residues" evidence="1">
    <location>
        <begin position="458"/>
        <end position="469"/>
    </location>
</feature>
<accession>A0A8J5XIP4</accession>
<proteinExistence type="predicted"/>
<dbReference type="Proteomes" id="UP000751190">
    <property type="component" value="Unassembled WGS sequence"/>
</dbReference>
<keyword evidence="2" id="KW-0812">Transmembrane</keyword>
<evidence type="ECO:0000313" key="3">
    <source>
        <dbReference type="EMBL" id="KAG8465511.1"/>
    </source>
</evidence>
<feature type="region of interest" description="Disordered" evidence="1">
    <location>
        <begin position="1019"/>
        <end position="1054"/>
    </location>
</feature>
<feature type="region of interest" description="Disordered" evidence="1">
    <location>
        <begin position="941"/>
        <end position="995"/>
    </location>
</feature>
<evidence type="ECO:0008006" key="5">
    <source>
        <dbReference type="Google" id="ProtNLM"/>
    </source>
</evidence>
<feature type="region of interest" description="Disordered" evidence="1">
    <location>
        <begin position="429"/>
        <end position="471"/>
    </location>
</feature>
<feature type="region of interest" description="Disordered" evidence="1">
    <location>
        <begin position="565"/>
        <end position="625"/>
    </location>
</feature>
<evidence type="ECO:0000313" key="4">
    <source>
        <dbReference type="Proteomes" id="UP000751190"/>
    </source>
</evidence>
<protein>
    <recommendedName>
        <fullName evidence="5">Inosine/uridine-preferring nucleoside hydrolase domain-containing protein</fullName>
    </recommendedName>
</protein>
<keyword evidence="4" id="KW-1185">Reference proteome</keyword>
<dbReference type="Gene3D" id="3.90.245.10">
    <property type="entry name" value="Ribonucleoside hydrolase-like"/>
    <property type="match status" value="2"/>
</dbReference>
<feature type="compositionally biased region" description="Low complexity" evidence="1">
    <location>
        <begin position="583"/>
        <end position="596"/>
    </location>
</feature>
<feature type="transmembrane region" description="Helical" evidence="2">
    <location>
        <begin position="867"/>
        <end position="885"/>
    </location>
</feature>
<feature type="transmembrane region" description="Helical" evidence="2">
    <location>
        <begin position="697"/>
        <end position="713"/>
    </location>
</feature>
<feature type="region of interest" description="Disordered" evidence="1">
    <location>
        <begin position="405"/>
        <end position="424"/>
    </location>
</feature>
<organism evidence="3 4">
    <name type="scientific">Diacronema lutheri</name>
    <name type="common">Unicellular marine alga</name>
    <name type="synonym">Monochrysis lutheri</name>
    <dbReference type="NCBI Taxonomy" id="2081491"/>
    <lineage>
        <taxon>Eukaryota</taxon>
        <taxon>Haptista</taxon>
        <taxon>Haptophyta</taxon>
        <taxon>Pavlovophyceae</taxon>
        <taxon>Pavlovales</taxon>
        <taxon>Pavlovaceae</taxon>
        <taxon>Diacronema</taxon>
    </lineage>
</organism>
<feature type="compositionally biased region" description="Pro residues" evidence="1">
    <location>
        <begin position="373"/>
        <end position="384"/>
    </location>
</feature>